<dbReference type="RefSeq" id="WP_179577572.1">
    <property type="nucleotide sequence ID" value="NZ_JACCFM010000001.1"/>
</dbReference>
<evidence type="ECO:0000313" key="2">
    <source>
        <dbReference type="EMBL" id="NYJ18701.1"/>
    </source>
</evidence>
<feature type="region of interest" description="Disordered" evidence="1">
    <location>
        <begin position="1"/>
        <end position="52"/>
    </location>
</feature>
<keyword evidence="3" id="KW-1185">Reference proteome</keyword>
<sequence length="52" mass="6008">MPDKSPHRHDTKKPGKSIKEKRANKRAKTTSLEETDAISHLRKVDKPHHPLM</sequence>
<feature type="compositionally biased region" description="Basic residues" evidence="1">
    <location>
        <begin position="1"/>
        <end position="16"/>
    </location>
</feature>
<feature type="compositionally biased region" description="Basic and acidic residues" evidence="1">
    <location>
        <begin position="37"/>
        <end position="52"/>
    </location>
</feature>
<proteinExistence type="predicted"/>
<protein>
    <submittedName>
        <fullName evidence="2">Uncharacterized protein</fullName>
    </submittedName>
</protein>
<name>A0A7Z0EBP9_9MICO</name>
<evidence type="ECO:0000313" key="3">
    <source>
        <dbReference type="Proteomes" id="UP000537260"/>
    </source>
</evidence>
<dbReference type="AlphaFoldDB" id="A0A7Z0EBP9"/>
<comment type="caution">
    <text evidence="2">The sequence shown here is derived from an EMBL/GenBank/DDBJ whole genome shotgun (WGS) entry which is preliminary data.</text>
</comment>
<organism evidence="2 3">
    <name type="scientific">Glaciibacter psychrotolerans</name>
    <dbReference type="NCBI Taxonomy" id="670054"/>
    <lineage>
        <taxon>Bacteria</taxon>
        <taxon>Bacillati</taxon>
        <taxon>Actinomycetota</taxon>
        <taxon>Actinomycetes</taxon>
        <taxon>Micrococcales</taxon>
        <taxon>Microbacteriaceae</taxon>
        <taxon>Glaciibacter</taxon>
    </lineage>
</organism>
<dbReference type="Proteomes" id="UP000537260">
    <property type="component" value="Unassembled WGS sequence"/>
</dbReference>
<accession>A0A7Z0EBP9</accession>
<reference evidence="2 3" key="1">
    <citation type="submission" date="2020-07" db="EMBL/GenBank/DDBJ databases">
        <title>Sequencing the genomes of 1000 actinobacteria strains.</title>
        <authorList>
            <person name="Klenk H.-P."/>
        </authorList>
    </citation>
    <scope>NUCLEOTIDE SEQUENCE [LARGE SCALE GENOMIC DNA]</scope>
    <source>
        <strain evidence="2 3">LI1</strain>
    </source>
</reference>
<dbReference type="EMBL" id="JACCFM010000001">
    <property type="protein sequence ID" value="NYJ18701.1"/>
    <property type="molecule type" value="Genomic_DNA"/>
</dbReference>
<gene>
    <name evidence="2" type="ORF">HNR05_000492</name>
</gene>
<evidence type="ECO:0000256" key="1">
    <source>
        <dbReference type="SAM" id="MobiDB-lite"/>
    </source>
</evidence>